<dbReference type="Pfam" id="PF13372">
    <property type="entry name" value="Alginate_exp"/>
    <property type="match status" value="1"/>
</dbReference>
<evidence type="ECO:0000313" key="4">
    <source>
        <dbReference type="Proteomes" id="UP000321533"/>
    </source>
</evidence>
<evidence type="ECO:0000313" key="3">
    <source>
        <dbReference type="EMBL" id="QEC67440.1"/>
    </source>
</evidence>
<name>A0A5B8V7E6_9BACT</name>
<dbReference type="InterPro" id="IPR025388">
    <property type="entry name" value="Alginate_export_dom"/>
</dbReference>
<gene>
    <name evidence="3" type="ORF">FRZ67_09065</name>
</gene>
<sequence length="467" mass="54016">MNLKLTPKLILGTTLILIAHILSAQTADTLKTAFTTADSLKIAAKNDSLKAANKPNSLTISVDMRTRTEIRHGYRVIPTQDTTAAFFTNQRTRLNFDFKTKRFDLYASLQDTRVWGQQDPREGQGAVTTTEATTYPLYMFEIYAEPHFSDKFSVRIGRQRLIYDNQRLYAENDWRLPGNSHDAIRFIYNNKINFTNELTVAYNQYGENNFTSNYKPVGFSNYKALVVDYLNWKLSKTWNFLTINTADGYQSSVASDYKTTYMRFTTGGRLEYSSYKWYLTMSGYYQFGKDSSGKKLSAYYLQPEIKYSGIKNLSIRLGVEYVSGQDTLNSKDNNFVPLYGVAHRFMGNMDFFTTFPSDLNNGGLINPYLFFQYQNKKLTLRMENHLFYSQSNAAFKGKGDLDHYLGFENDWRINYKVMPMFEIESGFCWAVVTKSMTVIKKSGDTKAFPYWYYLSLKFTPTIGKFTF</sequence>
<feature type="domain" description="Alginate export" evidence="2">
    <location>
        <begin position="58"/>
        <end position="390"/>
    </location>
</feature>
<proteinExistence type="predicted"/>
<feature type="chain" id="PRO_5023038727" description="Alginate export domain-containing protein" evidence="1">
    <location>
        <begin position="25"/>
        <end position="467"/>
    </location>
</feature>
<dbReference type="AlphaFoldDB" id="A0A5B8V7E6"/>
<feature type="signal peptide" evidence="1">
    <location>
        <begin position="1"/>
        <end position="24"/>
    </location>
</feature>
<dbReference type="EMBL" id="CP042435">
    <property type="protein sequence ID" value="QEC67440.1"/>
    <property type="molecule type" value="Genomic_DNA"/>
</dbReference>
<dbReference type="KEGG" id="pgin:FRZ67_09065"/>
<dbReference type="RefSeq" id="WP_147189247.1">
    <property type="nucleotide sequence ID" value="NZ_CP042435.1"/>
</dbReference>
<evidence type="ECO:0000259" key="2">
    <source>
        <dbReference type="Pfam" id="PF13372"/>
    </source>
</evidence>
<dbReference type="Proteomes" id="UP000321533">
    <property type="component" value="Chromosome"/>
</dbReference>
<reference evidence="3 4" key="1">
    <citation type="journal article" date="2016" name="Int. J. Syst. Evol. Microbiol.">
        <title>Panacibacter ginsenosidivorans gen. nov., sp. nov., with ginsenoside converting activity isolated from soil of a ginseng field.</title>
        <authorList>
            <person name="Siddiqi M.Z."/>
            <person name="Muhammad Shafi S."/>
            <person name="Choi K.D."/>
            <person name="Im W.T."/>
        </authorList>
    </citation>
    <scope>NUCLEOTIDE SEQUENCE [LARGE SCALE GENOMIC DNA]</scope>
    <source>
        <strain evidence="3 4">Gsoil1550</strain>
    </source>
</reference>
<accession>A0A5B8V7E6</accession>
<organism evidence="3 4">
    <name type="scientific">Panacibacter ginsenosidivorans</name>
    <dbReference type="NCBI Taxonomy" id="1813871"/>
    <lineage>
        <taxon>Bacteria</taxon>
        <taxon>Pseudomonadati</taxon>
        <taxon>Bacteroidota</taxon>
        <taxon>Chitinophagia</taxon>
        <taxon>Chitinophagales</taxon>
        <taxon>Chitinophagaceae</taxon>
        <taxon>Panacibacter</taxon>
    </lineage>
</organism>
<keyword evidence="4" id="KW-1185">Reference proteome</keyword>
<dbReference type="OrthoDB" id="311329at2"/>
<evidence type="ECO:0000256" key="1">
    <source>
        <dbReference type="SAM" id="SignalP"/>
    </source>
</evidence>
<keyword evidence="1" id="KW-0732">Signal</keyword>
<protein>
    <recommendedName>
        <fullName evidence="2">Alginate export domain-containing protein</fullName>
    </recommendedName>
</protein>